<organism evidence="1 2">
    <name type="scientific">Robertmurraya kyonggiensis</name>
    <dbReference type="NCBI Taxonomy" id="1037680"/>
    <lineage>
        <taxon>Bacteria</taxon>
        <taxon>Bacillati</taxon>
        <taxon>Bacillota</taxon>
        <taxon>Bacilli</taxon>
        <taxon>Bacillales</taxon>
        <taxon>Bacillaceae</taxon>
        <taxon>Robertmurraya</taxon>
    </lineage>
</organism>
<dbReference type="AlphaFoldDB" id="A0A4U1CYQ8"/>
<dbReference type="RefSeq" id="WP_136833137.1">
    <property type="nucleotide sequence ID" value="NZ_SWBM01000006.1"/>
</dbReference>
<proteinExistence type="predicted"/>
<comment type="caution">
    <text evidence="1">The sequence shown here is derived from an EMBL/GenBank/DDBJ whole genome shotgun (WGS) entry which is preliminary data.</text>
</comment>
<gene>
    <name evidence="1" type="ORF">FA727_19070</name>
</gene>
<evidence type="ECO:0000313" key="2">
    <source>
        <dbReference type="Proteomes" id="UP000307756"/>
    </source>
</evidence>
<name>A0A4U1CYQ8_9BACI</name>
<evidence type="ECO:0000313" key="1">
    <source>
        <dbReference type="EMBL" id="TKC15001.1"/>
    </source>
</evidence>
<reference evidence="1 2" key="1">
    <citation type="journal article" date="2011" name="J. Microbiol.">
        <title>Bacillus kyonggiensis sp. nov., isolated from soil of a lettuce field.</title>
        <authorList>
            <person name="Dong K."/>
            <person name="Lee S."/>
        </authorList>
    </citation>
    <scope>NUCLEOTIDE SEQUENCE [LARGE SCALE GENOMIC DNA]</scope>
    <source>
        <strain evidence="1 2">NB22</strain>
    </source>
</reference>
<accession>A0A4U1CYQ8</accession>
<keyword evidence="2" id="KW-1185">Reference proteome</keyword>
<dbReference type="OrthoDB" id="9874911at2"/>
<protein>
    <submittedName>
        <fullName evidence="1">Uncharacterized protein</fullName>
    </submittedName>
</protein>
<dbReference type="EMBL" id="SWBM01000006">
    <property type="protein sequence ID" value="TKC15001.1"/>
    <property type="molecule type" value="Genomic_DNA"/>
</dbReference>
<dbReference type="Proteomes" id="UP000307756">
    <property type="component" value="Unassembled WGS sequence"/>
</dbReference>
<sequence length="71" mass="8190">MNMVSSKPISFKQIRLIQRITSILNISISFNGSTSKQASQFIIENIVEFRKAKRIDEAYAHIQYSEHGFID</sequence>